<accession>A0A9W9EUB6</accession>
<gene>
    <name evidence="3" type="ORF">N7456_011687</name>
</gene>
<feature type="region of interest" description="Disordered" evidence="1">
    <location>
        <begin position="55"/>
        <end position="119"/>
    </location>
</feature>
<evidence type="ECO:0000256" key="1">
    <source>
        <dbReference type="SAM" id="MobiDB-lite"/>
    </source>
</evidence>
<evidence type="ECO:0000256" key="2">
    <source>
        <dbReference type="SAM" id="Phobius"/>
    </source>
</evidence>
<evidence type="ECO:0000313" key="3">
    <source>
        <dbReference type="EMBL" id="KAJ5088071.1"/>
    </source>
</evidence>
<protein>
    <submittedName>
        <fullName evidence="3">Uncharacterized protein</fullName>
    </submittedName>
</protein>
<sequence>MIALSIARAAGSNFTGIKYDLWQLYWLTMSANFGLILASGAAFRAFYINHRNSKHSSHSWEGNIKEWPSSQANPSNRSLHGAQHKGQTFFCDSESETTSGSSSKPFARDGSGHVYREKGSEWNNRLDSKHSFSSRDTRDTEDSDVDFGTAQGFFHIQQPRRVIIAPRMPRLG</sequence>
<keyword evidence="2" id="KW-0812">Transmembrane</keyword>
<feature type="transmembrane region" description="Helical" evidence="2">
    <location>
        <begin position="24"/>
        <end position="47"/>
    </location>
</feature>
<proteinExistence type="predicted"/>
<keyword evidence="4" id="KW-1185">Reference proteome</keyword>
<keyword evidence="2" id="KW-0472">Membrane</keyword>
<reference evidence="3" key="1">
    <citation type="submission" date="2022-11" db="EMBL/GenBank/DDBJ databases">
        <authorList>
            <person name="Petersen C."/>
        </authorList>
    </citation>
    <scope>NUCLEOTIDE SEQUENCE</scope>
    <source>
        <strain evidence="3">IBT 30069</strain>
    </source>
</reference>
<feature type="compositionally biased region" description="Basic and acidic residues" evidence="1">
    <location>
        <begin position="106"/>
        <end position="119"/>
    </location>
</feature>
<feature type="region of interest" description="Disordered" evidence="1">
    <location>
        <begin position="125"/>
        <end position="144"/>
    </location>
</feature>
<name>A0A9W9EUB6_9EURO</name>
<evidence type="ECO:0000313" key="4">
    <source>
        <dbReference type="Proteomes" id="UP001149165"/>
    </source>
</evidence>
<dbReference type="OrthoDB" id="4315387at2759"/>
<feature type="compositionally biased region" description="Polar residues" evidence="1">
    <location>
        <begin position="68"/>
        <end position="78"/>
    </location>
</feature>
<organism evidence="3 4">
    <name type="scientific">Penicillium angulare</name>
    <dbReference type="NCBI Taxonomy" id="116970"/>
    <lineage>
        <taxon>Eukaryota</taxon>
        <taxon>Fungi</taxon>
        <taxon>Dikarya</taxon>
        <taxon>Ascomycota</taxon>
        <taxon>Pezizomycotina</taxon>
        <taxon>Eurotiomycetes</taxon>
        <taxon>Eurotiomycetidae</taxon>
        <taxon>Eurotiales</taxon>
        <taxon>Aspergillaceae</taxon>
        <taxon>Penicillium</taxon>
    </lineage>
</organism>
<keyword evidence="2" id="KW-1133">Transmembrane helix</keyword>
<comment type="caution">
    <text evidence="3">The sequence shown here is derived from an EMBL/GenBank/DDBJ whole genome shotgun (WGS) entry which is preliminary data.</text>
</comment>
<dbReference type="AlphaFoldDB" id="A0A9W9EUB6"/>
<feature type="compositionally biased region" description="Basic and acidic residues" evidence="1">
    <location>
        <begin position="125"/>
        <end position="140"/>
    </location>
</feature>
<reference evidence="3" key="2">
    <citation type="journal article" date="2023" name="IMA Fungus">
        <title>Comparative genomic study of the Penicillium genus elucidates a diverse pangenome and 15 lateral gene transfer events.</title>
        <authorList>
            <person name="Petersen C."/>
            <person name="Sorensen T."/>
            <person name="Nielsen M.R."/>
            <person name="Sondergaard T.E."/>
            <person name="Sorensen J.L."/>
            <person name="Fitzpatrick D.A."/>
            <person name="Frisvad J.C."/>
            <person name="Nielsen K.L."/>
        </authorList>
    </citation>
    <scope>NUCLEOTIDE SEQUENCE</scope>
    <source>
        <strain evidence="3">IBT 30069</strain>
    </source>
</reference>
<dbReference type="EMBL" id="JAPQKH010000007">
    <property type="protein sequence ID" value="KAJ5088071.1"/>
    <property type="molecule type" value="Genomic_DNA"/>
</dbReference>
<dbReference type="Proteomes" id="UP001149165">
    <property type="component" value="Unassembled WGS sequence"/>
</dbReference>